<dbReference type="EMBL" id="WNKX01000027">
    <property type="protein sequence ID" value="MTW13780.1"/>
    <property type="molecule type" value="Genomic_DNA"/>
</dbReference>
<evidence type="ECO:0000256" key="1">
    <source>
        <dbReference type="SAM" id="SignalP"/>
    </source>
</evidence>
<evidence type="ECO:0000313" key="3">
    <source>
        <dbReference type="Proteomes" id="UP000472320"/>
    </source>
</evidence>
<feature type="signal peptide" evidence="1">
    <location>
        <begin position="1"/>
        <end position="16"/>
    </location>
</feature>
<evidence type="ECO:0008006" key="4">
    <source>
        <dbReference type="Google" id="ProtNLM"/>
    </source>
</evidence>
<sequence>MSAVLLAATLAGNAQAANPNPDASQVKATHDLLAAMQAEKMMRMTAGMSRYATPAERDRVMDKVMALPAETVYNGLATPVARLLSPETVAEMTQFYQSSYGKKVLNSIYNSGAQLYPTAPKPTPAEQAALKKPAYIKADREFKANEQAIHHETFVLLQQIINPKK</sequence>
<gene>
    <name evidence="2" type="ORF">GM658_24515</name>
</gene>
<reference evidence="2 3" key="1">
    <citation type="submission" date="2019-11" db="EMBL/GenBank/DDBJ databases">
        <title>Type strains purchased from KCTC, JCM and DSMZ.</title>
        <authorList>
            <person name="Lu H."/>
        </authorList>
    </citation>
    <scope>NUCLEOTIDE SEQUENCE [LARGE SCALE GENOMIC DNA]</scope>
    <source>
        <strain evidence="2 3">JCM 31587</strain>
    </source>
</reference>
<keyword evidence="3" id="KW-1185">Reference proteome</keyword>
<evidence type="ECO:0000313" key="2">
    <source>
        <dbReference type="EMBL" id="MTW13780.1"/>
    </source>
</evidence>
<comment type="caution">
    <text evidence="2">The sequence shown here is derived from an EMBL/GenBank/DDBJ whole genome shotgun (WGS) entry which is preliminary data.</text>
</comment>
<keyword evidence="1" id="KW-0732">Signal</keyword>
<protein>
    <recommendedName>
        <fullName evidence="4">DUF2059 domain-containing protein</fullName>
    </recommendedName>
</protein>
<name>A0A6L6QNI7_9BURK</name>
<proteinExistence type="predicted"/>
<feature type="chain" id="PRO_5026787292" description="DUF2059 domain-containing protein" evidence="1">
    <location>
        <begin position="17"/>
        <end position="165"/>
    </location>
</feature>
<accession>A0A6L6QNI7</accession>
<organism evidence="2 3">
    <name type="scientific">Massilia eburnea</name>
    <dbReference type="NCBI Taxonomy" id="1776165"/>
    <lineage>
        <taxon>Bacteria</taxon>
        <taxon>Pseudomonadati</taxon>
        <taxon>Pseudomonadota</taxon>
        <taxon>Betaproteobacteria</taxon>
        <taxon>Burkholderiales</taxon>
        <taxon>Oxalobacteraceae</taxon>
        <taxon>Telluria group</taxon>
        <taxon>Massilia</taxon>
    </lineage>
</organism>
<dbReference type="Proteomes" id="UP000472320">
    <property type="component" value="Unassembled WGS sequence"/>
</dbReference>
<dbReference type="AlphaFoldDB" id="A0A6L6QNI7"/>